<evidence type="ECO:0008006" key="3">
    <source>
        <dbReference type="Google" id="ProtNLM"/>
    </source>
</evidence>
<proteinExistence type="predicted"/>
<dbReference type="Gene3D" id="3.40.50.300">
    <property type="entry name" value="P-loop containing nucleotide triphosphate hydrolases"/>
    <property type="match status" value="1"/>
</dbReference>
<dbReference type="EMBL" id="MN739743">
    <property type="protein sequence ID" value="QHT24174.1"/>
    <property type="molecule type" value="Genomic_DNA"/>
</dbReference>
<reference evidence="2" key="1">
    <citation type="journal article" date="2020" name="Nature">
        <title>Giant virus diversity and host interactions through global metagenomics.</title>
        <authorList>
            <person name="Schulz F."/>
            <person name="Roux S."/>
            <person name="Paez-Espino D."/>
            <person name="Jungbluth S."/>
            <person name="Walsh D.A."/>
            <person name="Denef V.J."/>
            <person name="McMahon K.D."/>
            <person name="Konstantinidis K.T."/>
            <person name="Eloe-Fadrosh E.A."/>
            <person name="Kyrpides N.C."/>
            <person name="Woyke T."/>
        </authorList>
    </citation>
    <scope>NUCLEOTIDE SEQUENCE</scope>
    <source>
        <strain evidence="2">GVMAG-M-3300023179-138</strain>
    </source>
</reference>
<dbReference type="InterPro" id="IPR027417">
    <property type="entry name" value="P-loop_NTPase"/>
</dbReference>
<dbReference type="GO" id="GO:0008146">
    <property type="term" value="F:sulfotransferase activity"/>
    <property type="evidence" value="ECO:0007669"/>
    <property type="project" value="InterPro"/>
</dbReference>
<dbReference type="Pfam" id="PF03567">
    <property type="entry name" value="Sulfotransfer_2"/>
    <property type="match status" value="1"/>
</dbReference>
<sequence>MPYFKNDKTNILFIHIPKTGGSAVESYLSRRYNIKLNKSRLFYFDKTFSHVSLQHQTLSTILQNHSRFNIQLSDLMIFTVVRNPYTRIISDLFWNNIINGTESPAIITRRITSYLQCFKRNQTAKDNHIRPQYQFLIANGQIDPSVKILRQETLASDMNALGFNNFPMKQESSSNYFDLLTFEAVTLINTVYRQDFLHFGYDMITSNEILQTQQTRNTPQRPVPRPVQNAVKKQQPRNLRGIFFPGA</sequence>
<organism evidence="2">
    <name type="scientific">viral metagenome</name>
    <dbReference type="NCBI Taxonomy" id="1070528"/>
    <lineage>
        <taxon>unclassified sequences</taxon>
        <taxon>metagenomes</taxon>
        <taxon>organismal metagenomes</taxon>
    </lineage>
</organism>
<feature type="region of interest" description="Disordered" evidence="1">
    <location>
        <begin position="212"/>
        <end position="232"/>
    </location>
</feature>
<evidence type="ECO:0000256" key="1">
    <source>
        <dbReference type="SAM" id="MobiDB-lite"/>
    </source>
</evidence>
<accession>A0A6C0E533</accession>
<name>A0A6C0E533_9ZZZZ</name>
<dbReference type="AlphaFoldDB" id="A0A6C0E533"/>
<dbReference type="GO" id="GO:0016020">
    <property type="term" value="C:membrane"/>
    <property type="evidence" value="ECO:0007669"/>
    <property type="project" value="InterPro"/>
</dbReference>
<dbReference type="InterPro" id="IPR005331">
    <property type="entry name" value="Sulfotransferase"/>
</dbReference>
<dbReference type="SUPFAM" id="SSF52540">
    <property type="entry name" value="P-loop containing nucleoside triphosphate hydrolases"/>
    <property type="match status" value="1"/>
</dbReference>
<evidence type="ECO:0000313" key="2">
    <source>
        <dbReference type="EMBL" id="QHT24174.1"/>
    </source>
</evidence>
<protein>
    <recommendedName>
        <fullName evidence="3">Sulfotransferase domain-containing protein</fullName>
    </recommendedName>
</protein>